<dbReference type="Proteomes" id="UP000623440">
    <property type="component" value="Unassembled WGS sequence"/>
</dbReference>
<keyword evidence="1" id="KW-1133">Transmembrane helix</keyword>
<name>A0ABR8DGS7_9NOSO</name>
<keyword evidence="1" id="KW-0812">Transmembrane</keyword>
<evidence type="ECO:0000313" key="3">
    <source>
        <dbReference type="Proteomes" id="UP000623440"/>
    </source>
</evidence>
<dbReference type="EMBL" id="JACJSI010000004">
    <property type="protein sequence ID" value="MBD2528714.1"/>
    <property type="molecule type" value="Genomic_DNA"/>
</dbReference>
<dbReference type="RefSeq" id="WP_190939349.1">
    <property type="nucleotide sequence ID" value="NZ_JACJSI010000004.1"/>
</dbReference>
<protein>
    <submittedName>
        <fullName evidence="2">Uncharacterized protein</fullName>
    </submittedName>
</protein>
<keyword evidence="3" id="KW-1185">Reference proteome</keyword>
<feature type="transmembrane region" description="Helical" evidence="1">
    <location>
        <begin position="34"/>
        <end position="56"/>
    </location>
</feature>
<organism evidence="2 3">
    <name type="scientific">Nostoc flagelliforme FACHB-838</name>
    <dbReference type="NCBI Taxonomy" id="2692904"/>
    <lineage>
        <taxon>Bacteria</taxon>
        <taxon>Bacillati</taxon>
        <taxon>Cyanobacteriota</taxon>
        <taxon>Cyanophyceae</taxon>
        <taxon>Nostocales</taxon>
        <taxon>Nostocaceae</taxon>
        <taxon>Nostoc</taxon>
    </lineage>
</organism>
<evidence type="ECO:0000313" key="2">
    <source>
        <dbReference type="EMBL" id="MBD2528714.1"/>
    </source>
</evidence>
<keyword evidence="1" id="KW-0472">Membrane</keyword>
<reference evidence="2 3" key="1">
    <citation type="journal article" date="2020" name="ISME J.">
        <title>Comparative genomics reveals insights into cyanobacterial evolution and habitat adaptation.</title>
        <authorList>
            <person name="Chen M.Y."/>
            <person name="Teng W.K."/>
            <person name="Zhao L."/>
            <person name="Hu C.X."/>
            <person name="Zhou Y.K."/>
            <person name="Han B.P."/>
            <person name="Song L.R."/>
            <person name="Shu W.S."/>
        </authorList>
    </citation>
    <scope>NUCLEOTIDE SEQUENCE [LARGE SCALE GENOMIC DNA]</scope>
    <source>
        <strain evidence="2 3">FACHB-838</strain>
    </source>
</reference>
<comment type="caution">
    <text evidence="2">The sequence shown here is derived from an EMBL/GenBank/DDBJ whole genome shotgun (WGS) entry which is preliminary data.</text>
</comment>
<sequence length="59" mass="6606">MSNPQKPQSIDELVAIRQELVGLRKDLKEARKRYWLDIASGVAAALIVLSVLSRMIGTR</sequence>
<accession>A0ABR8DGS7</accession>
<proteinExistence type="predicted"/>
<evidence type="ECO:0000256" key="1">
    <source>
        <dbReference type="SAM" id="Phobius"/>
    </source>
</evidence>
<gene>
    <name evidence="2" type="ORF">H6G97_03705</name>
</gene>